<organism evidence="5 6">
    <name type="scientific">Sporosarcina contaminans</name>
    <dbReference type="NCBI Taxonomy" id="633403"/>
    <lineage>
        <taxon>Bacteria</taxon>
        <taxon>Bacillati</taxon>
        <taxon>Bacillota</taxon>
        <taxon>Bacilli</taxon>
        <taxon>Bacillales</taxon>
        <taxon>Caryophanaceae</taxon>
        <taxon>Sporosarcina</taxon>
    </lineage>
</organism>
<dbReference type="PROSITE" id="PS01124">
    <property type="entry name" value="HTH_ARAC_FAMILY_2"/>
    <property type="match status" value="1"/>
</dbReference>
<evidence type="ECO:0000259" key="4">
    <source>
        <dbReference type="PROSITE" id="PS01124"/>
    </source>
</evidence>
<keyword evidence="2" id="KW-0238">DNA-binding</keyword>
<dbReference type="PANTHER" id="PTHR43280:SF2">
    <property type="entry name" value="HTH-TYPE TRANSCRIPTIONAL REGULATOR EXSA"/>
    <property type="match status" value="1"/>
</dbReference>
<dbReference type="PROSITE" id="PS00041">
    <property type="entry name" value="HTH_ARAC_FAMILY_1"/>
    <property type="match status" value="1"/>
</dbReference>
<evidence type="ECO:0000256" key="3">
    <source>
        <dbReference type="ARBA" id="ARBA00023163"/>
    </source>
</evidence>
<evidence type="ECO:0000313" key="6">
    <source>
        <dbReference type="Proteomes" id="UP001597231"/>
    </source>
</evidence>
<dbReference type="InterPro" id="IPR018060">
    <property type="entry name" value="HTH_AraC"/>
</dbReference>
<dbReference type="Proteomes" id="UP001597231">
    <property type="component" value="Unassembled WGS sequence"/>
</dbReference>
<dbReference type="SMART" id="SM00342">
    <property type="entry name" value="HTH_ARAC"/>
    <property type="match status" value="1"/>
</dbReference>
<dbReference type="EMBL" id="JBHTLT010000035">
    <property type="protein sequence ID" value="MFD1204922.1"/>
    <property type="molecule type" value="Genomic_DNA"/>
</dbReference>
<evidence type="ECO:0000313" key="5">
    <source>
        <dbReference type="EMBL" id="MFD1204922.1"/>
    </source>
</evidence>
<dbReference type="InterPro" id="IPR011006">
    <property type="entry name" value="CheY-like_superfamily"/>
</dbReference>
<feature type="domain" description="HTH araC/xylS-type" evidence="4">
    <location>
        <begin position="375"/>
        <end position="474"/>
    </location>
</feature>
<dbReference type="Gene3D" id="1.10.10.60">
    <property type="entry name" value="Homeodomain-like"/>
    <property type="match status" value="1"/>
</dbReference>
<keyword evidence="3" id="KW-0804">Transcription</keyword>
<gene>
    <name evidence="5" type="ORF">ACFQ38_07385</name>
</gene>
<keyword evidence="6" id="KW-1185">Reference proteome</keyword>
<evidence type="ECO:0000256" key="1">
    <source>
        <dbReference type="ARBA" id="ARBA00023015"/>
    </source>
</evidence>
<keyword evidence="1" id="KW-0805">Transcription regulation</keyword>
<sequence length="480" mass="56663">MHVALLIQDPLEAQGLKWLLTSQWNDVTVEIVEPIDILKDAYLCIIDMHYVMSGEVEPPEHIHWIGISSDRTFQTVYKALSCKAEDVLFRPFQPERLLKQVQQMRFRWRNESEQLRGQASSNEEMVSYEDLLVGNAVPDRPVTVSLIAPSQIDEISNLVREMKNFDFPDRYRVFPFSDFLFTIHYSQEEEPLREAYSIFFSNYKRQSDALLTIYLHTDNGQSNYRDLYQKLRKVQEGIFYDGYDILSIVKEELKWREMDPFLSPSEQERWVEMLEKRQAVQIREWMEKDFLALSPPFPDPEMIRVRLTSILAQIRRYMIAHAYQTPSLEAAYHSLFETIIRERVMYQIIQLFLSFVNKLLEQSEQQAANENRIVDKVRELMKENFRNASWGMEACAEELDIHKNTLSRKYSTEAGESFSKSLLKIKLNEAERLLKKTDLSIEEVSRAAGFTYATYFSKCFKEENGMAPYRYRKLQGSRKK</sequence>
<evidence type="ECO:0000256" key="2">
    <source>
        <dbReference type="ARBA" id="ARBA00023125"/>
    </source>
</evidence>
<dbReference type="SUPFAM" id="SSF52172">
    <property type="entry name" value="CheY-like"/>
    <property type="match status" value="1"/>
</dbReference>
<dbReference type="Pfam" id="PF12833">
    <property type="entry name" value="HTH_18"/>
    <property type="match status" value="1"/>
</dbReference>
<dbReference type="InterPro" id="IPR018062">
    <property type="entry name" value="HTH_AraC-typ_CS"/>
</dbReference>
<proteinExistence type="predicted"/>
<dbReference type="InterPro" id="IPR009057">
    <property type="entry name" value="Homeodomain-like_sf"/>
</dbReference>
<accession>A0ABW3TWL6</accession>
<name>A0ABW3TWL6_9BACL</name>
<dbReference type="RefSeq" id="WP_381480243.1">
    <property type="nucleotide sequence ID" value="NZ_JBHTLT010000035.1"/>
</dbReference>
<reference evidence="6" key="1">
    <citation type="journal article" date="2019" name="Int. J. Syst. Evol. Microbiol.">
        <title>The Global Catalogue of Microorganisms (GCM) 10K type strain sequencing project: providing services to taxonomists for standard genome sequencing and annotation.</title>
        <authorList>
            <consortium name="The Broad Institute Genomics Platform"/>
            <consortium name="The Broad Institute Genome Sequencing Center for Infectious Disease"/>
            <person name="Wu L."/>
            <person name="Ma J."/>
        </authorList>
    </citation>
    <scope>NUCLEOTIDE SEQUENCE [LARGE SCALE GENOMIC DNA]</scope>
    <source>
        <strain evidence="6">CCUG 53915</strain>
    </source>
</reference>
<dbReference type="SUPFAM" id="SSF46689">
    <property type="entry name" value="Homeodomain-like"/>
    <property type="match status" value="1"/>
</dbReference>
<comment type="caution">
    <text evidence="5">The sequence shown here is derived from an EMBL/GenBank/DDBJ whole genome shotgun (WGS) entry which is preliminary data.</text>
</comment>
<dbReference type="PANTHER" id="PTHR43280">
    <property type="entry name" value="ARAC-FAMILY TRANSCRIPTIONAL REGULATOR"/>
    <property type="match status" value="1"/>
</dbReference>
<protein>
    <submittedName>
        <fullName evidence="5">Helix-turn-helix domain-containing protein</fullName>
    </submittedName>
</protein>